<dbReference type="GO" id="GO:0005886">
    <property type="term" value="C:plasma membrane"/>
    <property type="evidence" value="ECO:0007669"/>
    <property type="project" value="UniProtKB-SubCell"/>
</dbReference>
<evidence type="ECO:0000256" key="7">
    <source>
        <dbReference type="RuleBase" id="RU364093"/>
    </source>
</evidence>
<sequence>MREALGRVLERTTRSSDFLFAFLFILIILMMVIPLPPFFVDFLLSCNLTLSVMTLLVTTYITNPLQFSVFPSLLLFATLFRLALNVSTTRLILLQGYAGRLIAAFGQFVVGGNYVVGFIVFFILVIIQFVVITNGANRIAEVAARFTLDAMPGKQMSIDADLNAGLIDEAEARRRRREIERQADFYGAMDGASKFVRGDAIAGLIITMINFLGGIVVGVIQRGLNLQDALQTYALLTVGDGLVAQIPALLISTASGLIVTRAASEENLGQDVTRELTQTPRVVLLTALLLLFLGAVPGLPKVPFLLLASLAGAFFLVQGREKPKKEPPQPPKKEELPKSPEEIVRLIEVDPVELEIGYALVPLVDPQSGGTLLERITQMRINMAKDKGFVVPPIRVRDNLRLRPNQYVIKVRGVEVAQGEILPRHYLALHPQGEVVPIEGIPTREPAFNLPAYWVSEAQKETAEIAGFTLVDAESVLITHLAEVLKSHAAELLTRQDVQLLVEQVKRVNQAVVDELIPHALSLGDLQKVLQGLLAEQVPIRDLVLILEALADSVRQAKSIDELIEAARRRLSRSIVRQYLGDDGKLHVLTLDANLEAFLGRVFAGEEVLSPERFRRVLGGLSRKMEQMAGLGHFPILLVPGKMRRSIRNLFSGSLPQLVVLAFEEIPRDVEVRVEGIVKEEE</sequence>
<comment type="caution">
    <text evidence="8">The sequence shown here is derived from an EMBL/GenBank/DDBJ whole genome shotgun (WGS) entry which is preliminary data.</text>
</comment>
<dbReference type="PIRSF" id="PIRSF005419">
    <property type="entry name" value="FlhA"/>
    <property type="match status" value="1"/>
</dbReference>
<dbReference type="InterPro" id="IPR042193">
    <property type="entry name" value="FHIPEP_3"/>
</dbReference>
<keyword evidence="7" id="KW-1005">Bacterial flagellum biogenesis</keyword>
<keyword evidence="8" id="KW-0282">Flagellum</keyword>
<dbReference type="PANTHER" id="PTHR30161">
    <property type="entry name" value="FLAGELLAR EXPORT PROTEIN, MEMBRANE FLHA SUBUNIT-RELATED"/>
    <property type="match status" value="1"/>
</dbReference>
<evidence type="ECO:0000256" key="4">
    <source>
        <dbReference type="ARBA" id="ARBA00022692"/>
    </source>
</evidence>
<feature type="transmembrane region" description="Helical" evidence="7">
    <location>
        <begin position="18"/>
        <end position="35"/>
    </location>
</feature>
<accession>A0A7V3YFR2</accession>
<dbReference type="InterPro" id="IPR001712">
    <property type="entry name" value="T3SS_FHIPEP"/>
</dbReference>
<organism evidence="8">
    <name type="scientific">Candidatus Caldatribacterium californiense</name>
    <dbReference type="NCBI Taxonomy" id="1454726"/>
    <lineage>
        <taxon>Bacteria</taxon>
        <taxon>Pseudomonadati</taxon>
        <taxon>Atribacterota</taxon>
        <taxon>Atribacteria</taxon>
        <taxon>Atribacterales</taxon>
        <taxon>Candidatus Caldatribacteriaceae</taxon>
        <taxon>Candidatus Caldatribacterium</taxon>
    </lineage>
</organism>
<keyword evidence="7" id="KW-0813">Transport</keyword>
<keyword evidence="3 7" id="KW-1003">Cell membrane</keyword>
<keyword evidence="8" id="KW-0969">Cilium</keyword>
<reference evidence="8" key="1">
    <citation type="journal article" date="2020" name="mSystems">
        <title>Genome- and Community-Level Interaction Insights into Carbon Utilization and Element Cycling Functions of Hydrothermarchaeota in Hydrothermal Sediment.</title>
        <authorList>
            <person name="Zhou Z."/>
            <person name="Liu Y."/>
            <person name="Xu W."/>
            <person name="Pan J."/>
            <person name="Luo Z.H."/>
            <person name="Li M."/>
        </authorList>
    </citation>
    <scope>NUCLEOTIDE SEQUENCE [LARGE SCALE GENOMIC DNA]</scope>
    <source>
        <strain evidence="8">SpSt-747</strain>
    </source>
</reference>
<dbReference type="PROSITE" id="PS00994">
    <property type="entry name" value="FHIPEP"/>
    <property type="match status" value="1"/>
</dbReference>
<protein>
    <recommendedName>
        <fullName evidence="7">Flagellar biosynthesis protein FlhA</fullName>
    </recommendedName>
</protein>
<feature type="transmembrane region" description="Helical" evidence="7">
    <location>
        <begin position="279"/>
        <end position="296"/>
    </location>
</feature>
<dbReference type="AlphaFoldDB" id="A0A7V3YFR2"/>
<dbReference type="Gene3D" id="1.10.8.540">
    <property type="entry name" value="FHIPEP family, domain 3"/>
    <property type="match status" value="1"/>
</dbReference>
<dbReference type="InterPro" id="IPR042196">
    <property type="entry name" value="FHIPEP_4"/>
</dbReference>
<keyword evidence="8" id="KW-0966">Cell projection</keyword>
<name>A0A7V3YFR2_9BACT</name>
<feature type="transmembrane region" description="Helical" evidence="7">
    <location>
        <begin position="200"/>
        <end position="221"/>
    </location>
</feature>
<feature type="transmembrane region" description="Helical" evidence="7">
    <location>
        <begin position="233"/>
        <end position="259"/>
    </location>
</feature>
<dbReference type="GO" id="GO:0044780">
    <property type="term" value="P:bacterial-type flagellum assembly"/>
    <property type="evidence" value="ECO:0007669"/>
    <property type="project" value="InterPro"/>
</dbReference>
<comment type="similarity">
    <text evidence="2 7">Belongs to the FHIPEP (flagella/HR/invasion proteins export pore) family.</text>
</comment>
<dbReference type="InterPro" id="IPR042194">
    <property type="entry name" value="FHIPEP_1"/>
</dbReference>
<evidence type="ECO:0000256" key="2">
    <source>
        <dbReference type="ARBA" id="ARBA00008835"/>
    </source>
</evidence>
<keyword evidence="7" id="KW-0653">Protein transport</keyword>
<evidence type="ECO:0000256" key="6">
    <source>
        <dbReference type="ARBA" id="ARBA00023136"/>
    </source>
</evidence>
<feature type="transmembrane region" description="Helical" evidence="7">
    <location>
        <begin position="67"/>
        <end position="84"/>
    </location>
</feature>
<evidence type="ECO:0000256" key="1">
    <source>
        <dbReference type="ARBA" id="ARBA00004651"/>
    </source>
</evidence>
<keyword evidence="5 7" id="KW-1133">Transmembrane helix</keyword>
<comment type="subcellular location">
    <subcellularLocation>
        <location evidence="1 7">Cell membrane</location>
        <topology evidence="1 7">Multi-pass membrane protein</topology>
    </subcellularLocation>
</comment>
<keyword evidence="4 7" id="KW-0812">Transmembrane</keyword>
<dbReference type="Gene3D" id="3.40.30.60">
    <property type="entry name" value="FHIPEP family, domain 1"/>
    <property type="match status" value="1"/>
</dbReference>
<feature type="transmembrane region" description="Helical" evidence="7">
    <location>
        <begin position="91"/>
        <end position="110"/>
    </location>
</feature>
<evidence type="ECO:0000313" key="8">
    <source>
        <dbReference type="EMBL" id="HGI30001.1"/>
    </source>
</evidence>
<proteinExistence type="inferred from homology"/>
<feature type="transmembrane region" description="Helical" evidence="7">
    <location>
        <begin position="116"/>
        <end position="136"/>
    </location>
</feature>
<comment type="function">
    <text evidence="7">Required for formation of the rod structure of the flagellar apparatus. Together with FliI and FliH, may constitute the export apparatus of flagellin.</text>
</comment>
<dbReference type="InterPro" id="IPR025505">
    <property type="entry name" value="FHIPEP_CS"/>
</dbReference>
<dbReference type="Gene3D" id="3.40.50.12790">
    <property type="entry name" value="FHIPEP family, domain 4"/>
    <property type="match status" value="1"/>
</dbReference>
<dbReference type="PANTHER" id="PTHR30161:SF1">
    <property type="entry name" value="FLAGELLAR BIOSYNTHESIS PROTEIN FLHA-RELATED"/>
    <property type="match status" value="1"/>
</dbReference>
<dbReference type="EMBL" id="DTFV01000032">
    <property type="protein sequence ID" value="HGI30001.1"/>
    <property type="molecule type" value="Genomic_DNA"/>
</dbReference>
<gene>
    <name evidence="7 8" type="primary">flhA</name>
    <name evidence="8" type="ORF">ENV30_01620</name>
</gene>
<dbReference type="GO" id="GO:0009306">
    <property type="term" value="P:protein secretion"/>
    <property type="evidence" value="ECO:0007669"/>
    <property type="project" value="InterPro"/>
</dbReference>
<evidence type="ECO:0000256" key="5">
    <source>
        <dbReference type="ARBA" id="ARBA00022989"/>
    </source>
</evidence>
<dbReference type="InterPro" id="IPR006301">
    <property type="entry name" value="FlhA"/>
</dbReference>
<evidence type="ECO:0000256" key="3">
    <source>
        <dbReference type="ARBA" id="ARBA00022475"/>
    </source>
</evidence>
<keyword evidence="6 7" id="KW-0472">Membrane</keyword>
<keyword evidence="7" id="KW-1006">Bacterial flagellum protein export</keyword>
<dbReference type="PRINTS" id="PR00949">
    <property type="entry name" value="TYPE3IMAPROT"/>
</dbReference>
<dbReference type="Pfam" id="PF00771">
    <property type="entry name" value="FHIPEP"/>
    <property type="match status" value="1"/>
</dbReference>
<dbReference type="NCBIfam" id="TIGR01398">
    <property type="entry name" value="FlhA"/>
    <property type="match status" value="1"/>
</dbReference>